<accession>A0A0N1IHG5</accession>
<comment type="caution">
    <text evidence="1">The sequence shown here is derived from an EMBL/GenBank/DDBJ whole genome shotgun (WGS) entry which is preliminary data.</text>
</comment>
<proteinExistence type="predicted"/>
<gene>
    <name evidence="1" type="ORF">RR46_00300</name>
</gene>
<reference evidence="1 2" key="1">
    <citation type="journal article" date="2015" name="Nat. Commun.">
        <title>Outbred genome sequencing and CRISPR/Cas9 gene editing in butterflies.</title>
        <authorList>
            <person name="Li X."/>
            <person name="Fan D."/>
            <person name="Zhang W."/>
            <person name="Liu G."/>
            <person name="Zhang L."/>
            <person name="Zhao L."/>
            <person name="Fang X."/>
            <person name="Chen L."/>
            <person name="Dong Y."/>
            <person name="Chen Y."/>
            <person name="Ding Y."/>
            <person name="Zhao R."/>
            <person name="Feng M."/>
            <person name="Zhu Y."/>
            <person name="Feng Y."/>
            <person name="Jiang X."/>
            <person name="Zhu D."/>
            <person name="Xiang H."/>
            <person name="Feng X."/>
            <person name="Li S."/>
            <person name="Wang J."/>
            <person name="Zhang G."/>
            <person name="Kronforst M.R."/>
            <person name="Wang W."/>
        </authorList>
    </citation>
    <scope>NUCLEOTIDE SEQUENCE [LARGE SCALE GENOMIC DNA]</scope>
    <source>
        <strain evidence="1">Ya'a_city_454_Px</strain>
        <tissue evidence="1">Whole body</tissue>
    </source>
</reference>
<evidence type="ECO:0000313" key="2">
    <source>
        <dbReference type="Proteomes" id="UP000053268"/>
    </source>
</evidence>
<dbReference type="EMBL" id="LADI01006973">
    <property type="protein sequence ID" value="KPJ20650.1"/>
    <property type="molecule type" value="Genomic_DNA"/>
</dbReference>
<dbReference type="AlphaFoldDB" id="A0A0N1IHG5"/>
<keyword evidence="2" id="KW-1185">Reference proteome</keyword>
<evidence type="ECO:0000313" key="1">
    <source>
        <dbReference type="EMBL" id="KPJ20650.1"/>
    </source>
</evidence>
<sequence>MLSQLLQGVWQSVELCDQSVPDGGEIVDEIHVVFLSLMNYSANNNMAVTSKFALPVSSEDNMDVLGMIYRFFKKYIARSGPKRAPRGRGLLALLAFPQFALLPYSVSFQRNPLEIVTADADMTSRYIVLQVLRIGKNLAFQDKIKSYVTVVGLRASTVRPTTKAAVSPTA</sequence>
<organism evidence="1 2">
    <name type="scientific">Papilio xuthus</name>
    <name type="common">Asian swallowtail butterfly</name>
    <dbReference type="NCBI Taxonomy" id="66420"/>
    <lineage>
        <taxon>Eukaryota</taxon>
        <taxon>Metazoa</taxon>
        <taxon>Ecdysozoa</taxon>
        <taxon>Arthropoda</taxon>
        <taxon>Hexapoda</taxon>
        <taxon>Insecta</taxon>
        <taxon>Pterygota</taxon>
        <taxon>Neoptera</taxon>
        <taxon>Endopterygota</taxon>
        <taxon>Lepidoptera</taxon>
        <taxon>Glossata</taxon>
        <taxon>Ditrysia</taxon>
        <taxon>Papilionoidea</taxon>
        <taxon>Papilionidae</taxon>
        <taxon>Papilioninae</taxon>
        <taxon>Papilio</taxon>
    </lineage>
</organism>
<name>A0A0N1IHG5_PAPXU</name>
<dbReference type="Proteomes" id="UP000053268">
    <property type="component" value="Unassembled WGS sequence"/>
</dbReference>
<protein>
    <submittedName>
        <fullName evidence="1">Uncharacterized protein</fullName>
    </submittedName>
</protein>